<feature type="transmembrane region" description="Helical" evidence="1">
    <location>
        <begin position="22"/>
        <end position="42"/>
    </location>
</feature>
<accession>A0A8S9Y4J2</accession>
<keyword evidence="1" id="KW-0472">Membrane</keyword>
<comment type="caution">
    <text evidence="2">The sequence shown here is derived from an EMBL/GenBank/DDBJ whole genome shotgun (WGS) entry which is preliminary data.</text>
</comment>
<sequence>MVTSGSGLLDECHFMYTALEGLITTLVDYFCFVNCLVCALLLGEIDLLKDPMHDDSNFLVRGKDYDACVRTVQTKFGQVKDWLIDRKLRLNETKTVCMLFESRKKPGGRAGIQLGSTSLPYSEKTKFLGVVIDRTLSCRYHAQELAGKLASVCFALRKLKAITSKEALMSAYHGLFVSRAT</sequence>
<dbReference type="OrthoDB" id="445826at2759"/>
<evidence type="ECO:0008006" key="4">
    <source>
        <dbReference type="Google" id="ProtNLM"/>
    </source>
</evidence>
<keyword evidence="1" id="KW-0812">Transmembrane</keyword>
<gene>
    <name evidence="2" type="ORF">GE061_010425</name>
</gene>
<proteinExistence type="predicted"/>
<dbReference type="AlphaFoldDB" id="A0A8S9Y4J2"/>
<keyword evidence="1" id="KW-1133">Transmembrane helix</keyword>
<dbReference type="EMBL" id="WIXP02000002">
    <property type="protein sequence ID" value="KAF6215669.1"/>
    <property type="molecule type" value="Genomic_DNA"/>
</dbReference>
<evidence type="ECO:0000256" key="1">
    <source>
        <dbReference type="SAM" id="Phobius"/>
    </source>
</evidence>
<dbReference type="Proteomes" id="UP000466442">
    <property type="component" value="Unassembled WGS sequence"/>
</dbReference>
<evidence type="ECO:0000313" key="3">
    <source>
        <dbReference type="Proteomes" id="UP000466442"/>
    </source>
</evidence>
<evidence type="ECO:0000313" key="2">
    <source>
        <dbReference type="EMBL" id="KAF6215669.1"/>
    </source>
</evidence>
<keyword evidence="3" id="KW-1185">Reference proteome</keyword>
<reference evidence="2" key="1">
    <citation type="journal article" date="2021" name="Mol. Ecol. Resour.">
        <title>Apolygus lucorum genome provides insights into omnivorousness and mesophyll feeding.</title>
        <authorList>
            <person name="Liu Y."/>
            <person name="Liu H."/>
            <person name="Wang H."/>
            <person name="Huang T."/>
            <person name="Liu B."/>
            <person name="Yang B."/>
            <person name="Yin L."/>
            <person name="Li B."/>
            <person name="Zhang Y."/>
            <person name="Zhang S."/>
            <person name="Jiang F."/>
            <person name="Zhang X."/>
            <person name="Ren Y."/>
            <person name="Wang B."/>
            <person name="Wang S."/>
            <person name="Lu Y."/>
            <person name="Wu K."/>
            <person name="Fan W."/>
            <person name="Wang G."/>
        </authorList>
    </citation>
    <scope>NUCLEOTIDE SEQUENCE</scope>
    <source>
        <strain evidence="2">12Hb</strain>
    </source>
</reference>
<name>A0A8S9Y4J2_APOLU</name>
<protein>
    <recommendedName>
        <fullName evidence="4">Reverse transcriptase domain-containing protein</fullName>
    </recommendedName>
</protein>
<organism evidence="2 3">
    <name type="scientific">Apolygus lucorum</name>
    <name type="common">Small green plant bug</name>
    <name type="synonym">Lygocoris lucorum</name>
    <dbReference type="NCBI Taxonomy" id="248454"/>
    <lineage>
        <taxon>Eukaryota</taxon>
        <taxon>Metazoa</taxon>
        <taxon>Ecdysozoa</taxon>
        <taxon>Arthropoda</taxon>
        <taxon>Hexapoda</taxon>
        <taxon>Insecta</taxon>
        <taxon>Pterygota</taxon>
        <taxon>Neoptera</taxon>
        <taxon>Paraneoptera</taxon>
        <taxon>Hemiptera</taxon>
        <taxon>Heteroptera</taxon>
        <taxon>Panheteroptera</taxon>
        <taxon>Cimicomorpha</taxon>
        <taxon>Miridae</taxon>
        <taxon>Mirini</taxon>
        <taxon>Apolygus</taxon>
    </lineage>
</organism>